<name>A0A0F8YFC8_9ZZZZ</name>
<keyword evidence="1" id="KW-0479">Metal-binding</keyword>
<keyword evidence="1" id="KW-0004">4Fe-4S</keyword>
<accession>A0A0F8YFC8</accession>
<evidence type="ECO:0000313" key="2">
    <source>
        <dbReference type="EMBL" id="KKK46761.1"/>
    </source>
</evidence>
<sequence>MKITTSEIFYSPQGEAALTGRPQIWLRVAKCNFTCMGFNNPNNVDTTTNEGLGFDPNNYNSLKSLPPISVGCDSIYSWDDRFKHMWTTWELEELAAEVLTYLPNGKWNRNIGLTFTGGEPTSRMKAITKLIQLPEFDDLHTITFETNCSVPLMNSHMEELSDWILGGGSNNNQRMIVWSNSPKLSITGEPWGKAINPDVALQQFKVYNSYQYFKFVVEPTEESFAEVDKAMEEYYAAGI</sequence>
<keyword evidence="1" id="KW-0411">Iron-sulfur</keyword>
<protein>
    <recommendedName>
        <fullName evidence="3">Radical SAM core domain-containing protein</fullName>
    </recommendedName>
</protein>
<dbReference type="EMBL" id="LAZR01069919">
    <property type="protein sequence ID" value="KKK46761.1"/>
    <property type="molecule type" value="Genomic_DNA"/>
</dbReference>
<dbReference type="InterPro" id="IPR013785">
    <property type="entry name" value="Aldolase_TIM"/>
</dbReference>
<dbReference type="GO" id="GO:0051539">
    <property type="term" value="F:4 iron, 4 sulfur cluster binding"/>
    <property type="evidence" value="ECO:0007669"/>
    <property type="project" value="UniProtKB-KW"/>
</dbReference>
<dbReference type="PANTHER" id="PTHR42836">
    <property type="entry name" value="7-CARBOXY-7-DEAZAGUANINE SYNTHASE"/>
    <property type="match status" value="1"/>
</dbReference>
<dbReference type="AlphaFoldDB" id="A0A0F8YFC8"/>
<proteinExistence type="predicted"/>
<dbReference type="PANTHER" id="PTHR42836:SF1">
    <property type="entry name" value="7-CARBOXY-7-DEAZAGUANINE SYNTHASE"/>
    <property type="match status" value="1"/>
</dbReference>
<gene>
    <name evidence="2" type="ORF">LCGC14_3162020</name>
</gene>
<evidence type="ECO:0000256" key="1">
    <source>
        <dbReference type="ARBA" id="ARBA00022485"/>
    </source>
</evidence>
<comment type="caution">
    <text evidence="2">The sequence shown here is derived from an EMBL/GenBank/DDBJ whole genome shotgun (WGS) entry which is preliminary data.</text>
</comment>
<evidence type="ECO:0008006" key="3">
    <source>
        <dbReference type="Google" id="ProtNLM"/>
    </source>
</evidence>
<dbReference type="Gene3D" id="3.20.20.70">
    <property type="entry name" value="Aldolase class I"/>
    <property type="match status" value="1"/>
</dbReference>
<keyword evidence="1" id="KW-0408">Iron</keyword>
<organism evidence="2">
    <name type="scientific">marine sediment metagenome</name>
    <dbReference type="NCBI Taxonomy" id="412755"/>
    <lineage>
        <taxon>unclassified sequences</taxon>
        <taxon>metagenomes</taxon>
        <taxon>ecological metagenomes</taxon>
    </lineage>
</organism>
<reference evidence="2" key="1">
    <citation type="journal article" date="2015" name="Nature">
        <title>Complex archaea that bridge the gap between prokaryotes and eukaryotes.</title>
        <authorList>
            <person name="Spang A."/>
            <person name="Saw J.H."/>
            <person name="Jorgensen S.L."/>
            <person name="Zaremba-Niedzwiedzka K."/>
            <person name="Martijn J."/>
            <person name="Lind A.E."/>
            <person name="van Eijk R."/>
            <person name="Schleper C."/>
            <person name="Guy L."/>
            <person name="Ettema T.J."/>
        </authorList>
    </citation>
    <scope>NUCLEOTIDE SEQUENCE</scope>
</reference>
<feature type="non-terminal residue" evidence="2">
    <location>
        <position position="239"/>
    </location>
</feature>